<evidence type="ECO:0000313" key="3">
    <source>
        <dbReference type="Proteomes" id="UP001150904"/>
    </source>
</evidence>
<evidence type="ECO:0000313" key="2">
    <source>
        <dbReference type="EMBL" id="KAJ5215324.1"/>
    </source>
</evidence>
<feature type="region of interest" description="Disordered" evidence="1">
    <location>
        <begin position="1"/>
        <end position="87"/>
    </location>
</feature>
<protein>
    <submittedName>
        <fullName evidence="2">Uncharacterized protein</fullName>
    </submittedName>
</protein>
<feature type="compositionally biased region" description="Basic and acidic residues" evidence="1">
    <location>
        <begin position="14"/>
        <end position="23"/>
    </location>
</feature>
<sequence>HYSPASITAIRKFPHPDRRESFRSRLHRALSLSSSESEDHRSPLRSAAGDTTEDDEFTQEEDDHSSRQRRGNAVNIVEDDARHDCNSGPRLGVELSLPQEPDLSGKRNIIAFQCIAESMQNSLSNQTTWNEAIRSDLDEIRSRLAAVEAVIEMTAKDRENNTAEGNRTRRTRRS</sequence>
<dbReference type="RefSeq" id="XP_058311137.1">
    <property type="nucleotide sequence ID" value="XM_058448793.1"/>
</dbReference>
<reference evidence="2" key="2">
    <citation type="journal article" date="2023" name="IMA Fungus">
        <title>Comparative genomic study of the Penicillium genus elucidates a diverse pangenome and 15 lateral gene transfer events.</title>
        <authorList>
            <person name="Petersen C."/>
            <person name="Sorensen T."/>
            <person name="Nielsen M.R."/>
            <person name="Sondergaard T.E."/>
            <person name="Sorensen J.L."/>
            <person name="Fitzpatrick D.A."/>
            <person name="Frisvad J.C."/>
            <person name="Nielsen K.L."/>
        </authorList>
    </citation>
    <scope>NUCLEOTIDE SEQUENCE</scope>
    <source>
        <strain evidence="2">IBT 15544</strain>
    </source>
</reference>
<comment type="caution">
    <text evidence="2">The sequence shown here is derived from an EMBL/GenBank/DDBJ whole genome shotgun (WGS) entry which is preliminary data.</text>
</comment>
<accession>A0A9W9N8S7</accession>
<reference evidence="2" key="1">
    <citation type="submission" date="2022-12" db="EMBL/GenBank/DDBJ databases">
        <authorList>
            <person name="Petersen C."/>
        </authorList>
    </citation>
    <scope>NUCLEOTIDE SEQUENCE</scope>
    <source>
        <strain evidence="2">IBT 15544</strain>
    </source>
</reference>
<dbReference type="OrthoDB" id="4362761at2759"/>
<dbReference type="GeneID" id="83176094"/>
<dbReference type="AlphaFoldDB" id="A0A9W9N8S7"/>
<organism evidence="2 3">
    <name type="scientific">Penicillium cinerascens</name>
    <dbReference type="NCBI Taxonomy" id="70096"/>
    <lineage>
        <taxon>Eukaryota</taxon>
        <taxon>Fungi</taxon>
        <taxon>Dikarya</taxon>
        <taxon>Ascomycota</taxon>
        <taxon>Pezizomycotina</taxon>
        <taxon>Eurotiomycetes</taxon>
        <taxon>Eurotiomycetidae</taxon>
        <taxon>Eurotiales</taxon>
        <taxon>Aspergillaceae</taxon>
        <taxon>Penicillium</taxon>
    </lineage>
</organism>
<feature type="compositionally biased region" description="Acidic residues" evidence="1">
    <location>
        <begin position="51"/>
        <end position="63"/>
    </location>
</feature>
<name>A0A9W9N8S7_9EURO</name>
<keyword evidence="3" id="KW-1185">Reference proteome</keyword>
<proteinExistence type="predicted"/>
<gene>
    <name evidence="2" type="ORF">N7498_001731</name>
</gene>
<feature type="region of interest" description="Disordered" evidence="1">
    <location>
        <begin position="155"/>
        <end position="174"/>
    </location>
</feature>
<dbReference type="Proteomes" id="UP001150904">
    <property type="component" value="Unassembled WGS sequence"/>
</dbReference>
<feature type="non-terminal residue" evidence="2">
    <location>
        <position position="1"/>
    </location>
</feature>
<evidence type="ECO:0000256" key="1">
    <source>
        <dbReference type="SAM" id="MobiDB-lite"/>
    </source>
</evidence>
<dbReference type="EMBL" id="JAPQKR010000005">
    <property type="protein sequence ID" value="KAJ5215324.1"/>
    <property type="molecule type" value="Genomic_DNA"/>
</dbReference>